<comment type="cofactor">
    <cofactor evidence="8">
        <name>Zn(2+)</name>
        <dbReference type="ChEBI" id="CHEBI:29105"/>
    </cofactor>
    <text evidence="8">Binds 1 zinc ion per subunit.</text>
</comment>
<reference evidence="12 13" key="2">
    <citation type="submission" date="2019-02" db="EMBL/GenBank/DDBJ databases">
        <title>Draft Genome Sequences of Six Type Strains of the Genus Massilia.</title>
        <authorList>
            <person name="Miess H."/>
            <person name="Frediansyhah A."/>
            <person name="Gross H."/>
        </authorList>
    </citation>
    <scope>NUCLEOTIDE SEQUENCE [LARGE SCALE GENOMIC DNA]</scope>
    <source>
        <strain evidence="12 13">DSM 17472</strain>
    </source>
</reference>
<sequence>MNKARLSCLTAAIAAALAATAATAAPSAQASQQNQQQQQQQGSVAYRAAVLHFTGDPSATQQSYEYYEDGVLLVGADGKVKAIGPASTVLSNHQNVQVVDYRGRLIVPGFIDSHVHYPQTEMIGSFGEQLLEWLNTYTFPTEKQFGNKDYAKGVAKTFVNELVKNGTTTALVMATVHPESVDALFEEAAKRNMRIIAGKVMMDRNAPDYLLDTAQTSYADSKTLINRWHKRGRALYAVTPRFAPTSTPEQLTMAGKLLQEYPDVYMHTHLSENKGEIAWVQELFPSSTGYLNVYDSFGLSRKRSVYAHGVHLRDDEFASLAKTGSAIAFCPTSNLFLGSGLFDLQAAEKHGVKVGMGTDVGAGTSFSALRTMGEAYKVIQLHKAFTDTPAEKKPLTALKSFYLSTLGAAKALDLDDRIGSFKAGNEADFVVLNPNATELLKFRSARATTLEEKLFVLQTLGDDRTVERTYIMGKRQDVAASGNKR</sequence>
<dbReference type="Proteomes" id="UP000292307">
    <property type="component" value="Chromosome"/>
</dbReference>
<gene>
    <name evidence="12" type="primary">guaD</name>
    <name evidence="12" type="ORF">EYF70_02840</name>
    <name evidence="11" type="ORF">GCM10007387_41350</name>
</gene>
<evidence type="ECO:0000256" key="8">
    <source>
        <dbReference type="RuleBase" id="RU366009"/>
    </source>
</evidence>
<dbReference type="GO" id="GO:0008892">
    <property type="term" value="F:guanine deaminase activity"/>
    <property type="evidence" value="ECO:0007669"/>
    <property type="project" value="UniProtKB-UniRule"/>
</dbReference>
<reference evidence="11" key="3">
    <citation type="submission" date="2022-12" db="EMBL/GenBank/DDBJ databases">
        <authorList>
            <person name="Sun Q."/>
            <person name="Kim S."/>
        </authorList>
    </citation>
    <scope>NUCLEOTIDE SEQUENCE</scope>
    <source>
        <strain evidence="11">KCTC 12343</strain>
    </source>
</reference>
<feature type="signal peptide" evidence="9">
    <location>
        <begin position="1"/>
        <end position="24"/>
    </location>
</feature>
<dbReference type="Pfam" id="PF01979">
    <property type="entry name" value="Amidohydro_1"/>
    <property type="match status" value="1"/>
</dbReference>
<dbReference type="GO" id="GO:0005829">
    <property type="term" value="C:cytosol"/>
    <property type="evidence" value="ECO:0007669"/>
    <property type="project" value="TreeGrafter"/>
</dbReference>
<dbReference type="SUPFAM" id="SSF51556">
    <property type="entry name" value="Metallo-dependent hydrolases"/>
    <property type="match status" value="1"/>
</dbReference>
<dbReference type="InterPro" id="IPR006680">
    <property type="entry name" value="Amidohydro-rel"/>
</dbReference>
<dbReference type="InterPro" id="IPR032466">
    <property type="entry name" value="Metal_Hydrolase"/>
</dbReference>
<feature type="chain" id="PRO_5044601549" description="Guanine deaminase" evidence="9">
    <location>
        <begin position="25"/>
        <end position="485"/>
    </location>
</feature>
<dbReference type="SUPFAM" id="SSF51338">
    <property type="entry name" value="Composite domain of metallo-dependent hydrolases"/>
    <property type="match status" value="2"/>
</dbReference>
<comment type="similarity">
    <text evidence="2 8">Belongs to the metallo-dependent hydrolases superfamily. ATZ/TRZ family.</text>
</comment>
<dbReference type="OrthoDB" id="3189065at2"/>
<evidence type="ECO:0000313" key="12">
    <source>
        <dbReference type="EMBL" id="QBH99897.1"/>
    </source>
</evidence>
<accession>A0A411WTB8</accession>
<dbReference type="InterPro" id="IPR011059">
    <property type="entry name" value="Metal-dep_hydrolase_composite"/>
</dbReference>
<dbReference type="Proteomes" id="UP000628442">
    <property type="component" value="Unassembled WGS sequence"/>
</dbReference>
<dbReference type="EMBL" id="CP036401">
    <property type="protein sequence ID" value="QBH99897.1"/>
    <property type="molecule type" value="Genomic_DNA"/>
</dbReference>
<dbReference type="FunFam" id="3.20.20.140:FF:000022">
    <property type="entry name" value="Guanine deaminase"/>
    <property type="match status" value="1"/>
</dbReference>
<keyword evidence="4 8" id="KW-0479">Metal-binding</keyword>
<name>A0A411WTB8_9BURK</name>
<evidence type="ECO:0000256" key="7">
    <source>
        <dbReference type="NCBIfam" id="TIGR02967"/>
    </source>
</evidence>
<comment type="function">
    <text evidence="8">Catalyzes the hydrolytic deamination of guanine, producing xanthine and ammonia.</text>
</comment>
<evidence type="ECO:0000256" key="6">
    <source>
        <dbReference type="ARBA" id="ARBA00022833"/>
    </source>
</evidence>
<dbReference type="NCBIfam" id="NF006679">
    <property type="entry name" value="PRK09228.1"/>
    <property type="match status" value="1"/>
</dbReference>
<keyword evidence="13" id="KW-1185">Reference proteome</keyword>
<dbReference type="InterPro" id="IPR014311">
    <property type="entry name" value="Guanine_deaminase"/>
</dbReference>
<dbReference type="PROSITE" id="PS51318">
    <property type="entry name" value="TAT"/>
    <property type="match status" value="1"/>
</dbReference>
<dbReference type="AlphaFoldDB" id="A0A411WTB8"/>
<dbReference type="InterPro" id="IPR006311">
    <property type="entry name" value="TAT_signal"/>
</dbReference>
<dbReference type="CDD" id="cd01303">
    <property type="entry name" value="GDEase"/>
    <property type="match status" value="1"/>
</dbReference>
<dbReference type="GO" id="GO:0006147">
    <property type="term" value="P:guanine catabolic process"/>
    <property type="evidence" value="ECO:0007669"/>
    <property type="project" value="UniProtKB-UniRule"/>
</dbReference>
<dbReference type="EMBL" id="BMWV01000010">
    <property type="protein sequence ID" value="GGY54689.1"/>
    <property type="molecule type" value="Genomic_DNA"/>
</dbReference>
<keyword evidence="6 8" id="KW-0862">Zinc</keyword>
<dbReference type="PANTHER" id="PTHR11271:SF6">
    <property type="entry name" value="GUANINE DEAMINASE"/>
    <property type="match status" value="1"/>
</dbReference>
<dbReference type="InterPro" id="IPR051607">
    <property type="entry name" value="Metallo-dep_hydrolases"/>
</dbReference>
<comment type="pathway">
    <text evidence="1 8">Purine metabolism; guanine degradation; xanthine from guanine: step 1/1.</text>
</comment>
<dbReference type="PANTHER" id="PTHR11271">
    <property type="entry name" value="GUANINE DEAMINASE"/>
    <property type="match status" value="1"/>
</dbReference>
<evidence type="ECO:0000256" key="3">
    <source>
        <dbReference type="ARBA" id="ARBA00012781"/>
    </source>
</evidence>
<evidence type="ECO:0000256" key="2">
    <source>
        <dbReference type="ARBA" id="ARBA00006745"/>
    </source>
</evidence>
<evidence type="ECO:0000313" key="11">
    <source>
        <dbReference type="EMBL" id="GGY54689.1"/>
    </source>
</evidence>
<organism evidence="11 14">
    <name type="scientific">Pseudoduganella albidiflava</name>
    <dbReference type="NCBI Taxonomy" id="321983"/>
    <lineage>
        <taxon>Bacteria</taxon>
        <taxon>Pseudomonadati</taxon>
        <taxon>Pseudomonadota</taxon>
        <taxon>Betaproteobacteria</taxon>
        <taxon>Burkholderiales</taxon>
        <taxon>Oxalobacteraceae</taxon>
        <taxon>Telluria group</taxon>
        <taxon>Pseudoduganella</taxon>
    </lineage>
</organism>
<dbReference type="GO" id="GO:0008270">
    <property type="term" value="F:zinc ion binding"/>
    <property type="evidence" value="ECO:0007669"/>
    <property type="project" value="UniProtKB-UniRule"/>
</dbReference>
<comment type="catalytic activity">
    <reaction evidence="8">
        <text>guanine + H2O + H(+) = xanthine + NH4(+)</text>
        <dbReference type="Rhea" id="RHEA:14665"/>
        <dbReference type="ChEBI" id="CHEBI:15377"/>
        <dbReference type="ChEBI" id="CHEBI:15378"/>
        <dbReference type="ChEBI" id="CHEBI:16235"/>
        <dbReference type="ChEBI" id="CHEBI:17712"/>
        <dbReference type="ChEBI" id="CHEBI:28938"/>
        <dbReference type="EC" id="3.5.4.3"/>
    </reaction>
</comment>
<keyword evidence="9" id="KW-0732">Signal</keyword>
<reference evidence="11" key="1">
    <citation type="journal article" date="2014" name="Int. J. Syst. Evol. Microbiol.">
        <title>Complete genome sequence of Corynebacterium casei LMG S-19264T (=DSM 44701T), isolated from a smear-ripened cheese.</title>
        <authorList>
            <consortium name="US DOE Joint Genome Institute (JGI-PGF)"/>
            <person name="Walter F."/>
            <person name="Albersmeier A."/>
            <person name="Kalinowski J."/>
            <person name="Ruckert C."/>
        </authorList>
    </citation>
    <scope>NUCLEOTIDE SEQUENCE</scope>
    <source>
        <strain evidence="11">KCTC 12343</strain>
    </source>
</reference>
<feature type="domain" description="Amidohydrolase-related" evidence="10">
    <location>
        <begin position="106"/>
        <end position="474"/>
    </location>
</feature>
<dbReference type="Gene3D" id="2.30.40.10">
    <property type="entry name" value="Urease, subunit C, domain 1"/>
    <property type="match status" value="1"/>
</dbReference>
<evidence type="ECO:0000313" key="14">
    <source>
        <dbReference type="Proteomes" id="UP000628442"/>
    </source>
</evidence>
<proteinExistence type="inferred from homology"/>
<protein>
    <recommendedName>
        <fullName evidence="3 7">Guanine deaminase</fullName>
        <shortName evidence="8">Guanase</shortName>
        <ecNumber evidence="3 7">3.5.4.3</ecNumber>
    </recommendedName>
    <alternativeName>
        <fullName evidence="8">Guanine aminohydrolase</fullName>
    </alternativeName>
</protein>
<evidence type="ECO:0000256" key="9">
    <source>
        <dbReference type="SAM" id="SignalP"/>
    </source>
</evidence>
<evidence type="ECO:0000256" key="1">
    <source>
        <dbReference type="ARBA" id="ARBA00004984"/>
    </source>
</evidence>
<evidence type="ECO:0000256" key="4">
    <source>
        <dbReference type="ARBA" id="ARBA00022723"/>
    </source>
</evidence>
<keyword evidence="5 8" id="KW-0378">Hydrolase</keyword>
<dbReference type="NCBIfam" id="TIGR02967">
    <property type="entry name" value="guan_deamin"/>
    <property type="match status" value="1"/>
</dbReference>
<evidence type="ECO:0000259" key="10">
    <source>
        <dbReference type="Pfam" id="PF01979"/>
    </source>
</evidence>
<evidence type="ECO:0000256" key="5">
    <source>
        <dbReference type="ARBA" id="ARBA00022801"/>
    </source>
</evidence>
<dbReference type="EC" id="3.5.4.3" evidence="3 7"/>
<dbReference type="RefSeq" id="WP_131144046.1">
    <property type="nucleotide sequence ID" value="NZ_BMWV01000010.1"/>
</dbReference>
<dbReference type="Gene3D" id="3.20.20.140">
    <property type="entry name" value="Metal-dependent hydrolases"/>
    <property type="match status" value="1"/>
</dbReference>
<evidence type="ECO:0000313" key="13">
    <source>
        <dbReference type="Proteomes" id="UP000292307"/>
    </source>
</evidence>